<dbReference type="Proteomes" id="UP000319143">
    <property type="component" value="Unassembled WGS sequence"/>
</dbReference>
<dbReference type="EMBL" id="SJPV01000003">
    <property type="protein sequence ID" value="TWU39747.1"/>
    <property type="molecule type" value="Genomic_DNA"/>
</dbReference>
<comment type="caution">
    <text evidence="1">The sequence shown here is derived from an EMBL/GenBank/DDBJ whole genome shotgun (WGS) entry which is preliminary data.</text>
</comment>
<organism evidence="1 2">
    <name type="scientific">Novipirellula artificiosorum</name>
    <dbReference type="NCBI Taxonomy" id="2528016"/>
    <lineage>
        <taxon>Bacteria</taxon>
        <taxon>Pseudomonadati</taxon>
        <taxon>Planctomycetota</taxon>
        <taxon>Planctomycetia</taxon>
        <taxon>Pirellulales</taxon>
        <taxon>Pirellulaceae</taxon>
        <taxon>Novipirellula</taxon>
    </lineage>
</organism>
<evidence type="ECO:0000313" key="1">
    <source>
        <dbReference type="EMBL" id="TWU39747.1"/>
    </source>
</evidence>
<protein>
    <recommendedName>
        <fullName evidence="3">Transposase</fullName>
    </recommendedName>
</protein>
<reference evidence="1 2" key="1">
    <citation type="submission" date="2019-02" db="EMBL/GenBank/DDBJ databases">
        <title>Deep-cultivation of Planctomycetes and their phenomic and genomic characterization uncovers novel biology.</title>
        <authorList>
            <person name="Wiegand S."/>
            <person name="Jogler M."/>
            <person name="Boedeker C."/>
            <person name="Pinto D."/>
            <person name="Vollmers J."/>
            <person name="Rivas-Marin E."/>
            <person name="Kohn T."/>
            <person name="Peeters S.H."/>
            <person name="Heuer A."/>
            <person name="Rast P."/>
            <person name="Oberbeckmann S."/>
            <person name="Bunk B."/>
            <person name="Jeske O."/>
            <person name="Meyerdierks A."/>
            <person name="Storesund J.E."/>
            <person name="Kallscheuer N."/>
            <person name="Luecker S."/>
            <person name="Lage O.M."/>
            <person name="Pohl T."/>
            <person name="Merkel B.J."/>
            <person name="Hornburger P."/>
            <person name="Mueller R.-W."/>
            <person name="Bruemmer F."/>
            <person name="Labrenz M."/>
            <person name="Spormann A.M."/>
            <person name="Op Den Camp H."/>
            <person name="Overmann J."/>
            <person name="Amann R."/>
            <person name="Jetten M.S.M."/>
            <person name="Mascher T."/>
            <person name="Medema M.H."/>
            <person name="Devos D.P."/>
            <person name="Kaster A.-K."/>
            <person name="Ovreas L."/>
            <person name="Rohde M."/>
            <person name="Galperin M.Y."/>
            <person name="Jogler C."/>
        </authorList>
    </citation>
    <scope>NUCLEOTIDE SEQUENCE [LARGE SCALE GENOMIC DNA]</scope>
    <source>
        <strain evidence="1 2">Poly41</strain>
    </source>
</reference>
<name>A0A5C6DUY0_9BACT</name>
<dbReference type="RefSeq" id="WP_146526437.1">
    <property type="nucleotide sequence ID" value="NZ_SJPV01000003.1"/>
</dbReference>
<proteinExistence type="predicted"/>
<keyword evidence="2" id="KW-1185">Reference proteome</keyword>
<dbReference type="OrthoDB" id="274570at2"/>
<accession>A0A5C6DUY0</accession>
<sequence>MARLPNPQLAQQWRERLERFAHSELTIAEFCELEGYLSASFYQWRRKLRSGELRKAPAFVPVDFNPSDLEGGAQRGVEIDLPGGAIVKVPVGATMAEQRQLIEAVVQATSAEVGS</sequence>
<evidence type="ECO:0000313" key="2">
    <source>
        <dbReference type="Proteomes" id="UP000319143"/>
    </source>
</evidence>
<gene>
    <name evidence="1" type="ORF">Poly41_26030</name>
</gene>
<dbReference type="NCBIfam" id="NF047593">
    <property type="entry name" value="IS66_ISAeme5_TnpA"/>
    <property type="match status" value="1"/>
</dbReference>
<dbReference type="AlphaFoldDB" id="A0A5C6DUY0"/>
<evidence type="ECO:0008006" key="3">
    <source>
        <dbReference type="Google" id="ProtNLM"/>
    </source>
</evidence>